<keyword evidence="2 13" id="KW-0813">Transport</keyword>
<feature type="transmembrane region" description="Helical" evidence="13">
    <location>
        <begin position="106"/>
        <end position="125"/>
    </location>
</feature>
<evidence type="ECO:0000256" key="3">
    <source>
        <dbReference type="ARBA" id="ARBA00022475"/>
    </source>
</evidence>
<evidence type="ECO:0000256" key="11">
    <source>
        <dbReference type="ARBA" id="ARBA00038669"/>
    </source>
</evidence>
<evidence type="ECO:0000256" key="13">
    <source>
        <dbReference type="RuleBase" id="RU363032"/>
    </source>
</evidence>
<evidence type="ECO:0000259" key="14">
    <source>
        <dbReference type="PROSITE" id="PS50928"/>
    </source>
</evidence>
<evidence type="ECO:0000313" key="16">
    <source>
        <dbReference type="Proteomes" id="UP000732377"/>
    </source>
</evidence>
<keyword evidence="5 13" id="KW-0812">Transmembrane</keyword>
<dbReference type="Gene3D" id="1.10.3720.10">
    <property type="entry name" value="MetI-like"/>
    <property type="match status" value="1"/>
</dbReference>
<accession>A0A953LIP7</accession>
<dbReference type="Pfam" id="PF00528">
    <property type="entry name" value="BPD_transp_1"/>
    <property type="match status" value="1"/>
</dbReference>
<dbReference type="InterPro" id="IPR035906">
    <property type="entry name" value="MetI-like_sf"/>
</dbReference>
<dbReference type="InterPro" id="IPR000515">
    <property type="entry name" value="MetI-like"/>
</dbReference>
<dbReference type="EMBL" id="PIUK01000007">
    <property type="protein sequence ID" value="MBY6274942.1"/>
    <property type="molecule type" value="Genomic_DNA"/>
</dbReference>
<feature type="transmembrane region" description="Helical" evidence="13">
    <location>
        <begin position="230"/>
        <end position="256"/>
    </location>
</feature>
<keyword evidence="6 13" id="KW-1133">Transmembrane helix</keyword>
<dbReference type="InterPro" id="IPR045621">
    <property type="entry name" value="BPD_transp_1_N"/>
</dbReference>
<feature type="transmembrane region" description="Helical" evidence="13">
    <location>
        <begin position="172"/>
        <end position="192"/>
    </location>
</feature>
<dbReference type="AlphaFoldDB" id="A0A953LIP7"/>
<dbReference type="Pfam" id="PF19300">
    <property type="entry name" value="BPD_transp_1_N"/>
    <property type="match status" value="1"/>
</dbReference>
<keyword evidence="3" id="KW-1003">Cell membrane</keyword>
<dbReference type="PROSITE" id="PS50928">
    <property type="entry name" value="ABC_TM1"/>
    <property type="match status" value="1"/>
</dbReference>
<dbReference type="SUPFAM" id="SSF161098">
    <property type="entry name" value="MetI-like"/>
    <property type="match status" value="1"/>
</dbReference>
<evidence type="ECO:0000256" key="12">
    <source>
        <dbReference type="ARBA" id="ARBA00044774"/>
    </source>
</evidence>
<sequence>MVRYAARRLLLMLPVLFGVTLLVFLLFYLTPGDPVRAILGQEAQGLSVEDIERLRHQLGLDRPWYEQYLSFLGKAVQGDLGRTFRGDRPVAGEIAARFPTTLRLTVISLTVAALVGVPLGVVGAVRRNRWADHLVMLIALLGVSMPTFWVGIMLMQLFALKLRILPPSGTGTWRHMVLPAATVALASIAFIARMTRSSLIDALREDYVRTARAKGVAERRVVFRHALRNAFIPVLTTLGLEFGSLLGGAVVVESVFSLPGIGRLTVDAIKGRDLPLIQGTILFVAVVFSLVNLIVDLGYAGLDPRIRYD</sequence>
<feature type="domain" description="ABC transmembrane type-1" evidence="14">
    <location>
        <begin position="98"/>
        <end position="299"/>
    </location>
</feature>
<dbReference type="RefSeq" id="WP_043714143.1">
    <property type="nucleotide sequence ID" value="NZ_JACSIR010000248.1"/>
</dbReference>
<evidence type="ECO:0000256" key="5">
    <source>
        <dbReference type="ARBA" id="ARBA00022692"/>
    </source>
</evidence>
<reference evidence="15" key="1">
    <citation type="submission" date="2017-11" db="EMBL/GenBank/DDBJ databases">
        <title>Three new genomes from thermophilic consortium.</title>
        <authorList>
            <person name="Quaggio R."/>
            <person name="Amgarten D."/>
            <person name="Setubal J.C."/>
        </authorList>
    </citation>
    <scope>NUCLEOTIDE SEQUENCE</scope>
    <source>
        <strain evidence="15">ZCTH01-B2</strain>
    </source>
</reference>
<keyword evidence="7" id="KW-0406">Ion transport</keyword>
<feature type="transmembrane region" description="Helical" evidence="13">
    <location>
        <begin position="137"/>
        <end position="160"/>
    </location>
</feature>
<evidence type="ECO:0000256" key="10">
    <source>
        <dbReference type="ARBA" id="ARBA00024202"/>
    </source>
</evidence>
<comment type="similarity">
    <text evidence="10">Belongs to the binding-protein-dependent transport system permease family. OppBC subfamily.</text>
</comment>
<dbReference type="GO" id="GO:0015099">
    <property type="term" value="F:nickel cation transmembrane transporter activity"/>
    <property type="evidence" value="ECO:0007669"/>
    <property type="project" value="InterPro"/>
</dbReference>
<comment type="caution">
    <text evidence="15">The sequence shown here is derived from an EMBL/GenBank/DDBJ whole genome shotgun (WGS) entry which is preliminary data.</text>
</comment>
<dbReference type="Proteomes" id="UP000732377">
    <property type="component" value="Unassembled WGS sequence"/>
</dbReference>
<evidence type="ECO:0000313" key="15">
    <source>
        <dbReference type="EMBL" id="MBY6274942.1"/>
    </source>
</evidence>
<feature type="transmembrane region" description="Helical" evidence="13">
    <location>
        <begin position="9"/>
        <end position="29"/>
    </location>
</feature>
<evidence type="ECO:0000256" key="2">
    <source>
        <dbReference type="ARBA" id="ARBA00022448"/>
    </source>
</evidence>
<gene>
    <name evidence="15" type="ORF">CWE10_01790</name>
</gene>
<organism evidence="15 16">
    <name type="scientific">Symbiobacterium thermophilum</name>
    <dbReference type="NCBI Taxonomy" id="2734"/>
    <lineage>
        <taxon>Bacteria</taxon>
        <taxon>Bacillati</taxon>
        <taxon>Bacillota</taxon>
        <taxon>Clostridia</taxon>
        <taxon>Eubacteriales</taxon>
        <taxon>Symbiobacteriaceae</taxon>
        <taxon>Symbiobacterium</taxon>
    </lineage>
</organism>
<feature type="transmembrane region" description="Helical" evidence="13">
    <location>
        <begin position="276"/>
        <end position="299"/>
    </location>
</feature>
<keyword evidence="9 13" id="KW-0472">Membrane</keyword>
<proteinExistence type="inferred from homology"/>
<comment type="subunit">
    <text evidence="11">The complex is composed of two ATP-binding proteins (NikD and NikE), two transmembrane proteins (NikB and NikC) and a solute-binding protein (NikA).</text>
</comment>
<comment type="subcellular location">
    <subcellularLocation>
        <location evidence="1 13">Cell membrane</location>
        <topology evidence="1 13">Multi-pass membrane protein</topology>
    </subcellularLocation>
</comment>
<dbReference type="InterPro" id="IPR050045">
    <property type="entry name" value="Opp2B"/>
</dbReference>
<evidence type="ECO:0000256" key="9">
    <source>
        <dbReference type="ARBA" id="ARBA00023136"/>
    </source>
</evidence>
<dbReference type="PANTHER" id="PTHR43163">
    <property type="entry name" value="DIPEPTIDE TRANSPORT SYSTEM PERMEASE PROTEIN DPPB-RELATED"/>
    <property type="match status" value="1"/>
</dbReference>
<dbReference type="PANTHER" id="PTHR43163:SF6">
    <property type="entry name" value="DIPEPTIDE TRANSPORT SYSTEM PERMEASE PROTEIN DPPB-RELATED"/>
    <property type="match status" value="1"/>
</dbReference>
<keyword evidence="4" id="KW-0533">Nickel</keyword>
<protein>
    <recommendedName>
        <fullName evidence="12">Nickel import system permease protein NikB</fullName>
    </recommendedName>
</protein>
<keyword evidence="8" id="KW-0921">Nickel transport</keyword>
<evidence type="ECO:0000256" key="1">
    <source>
        <dbReference type="ARBA" id="ARBA00004651"/>
    </source>
</evidence>
<evidence type="ECO:0000256" key="6">
    <source>
        <dbReference type="ARBA" id="ARBA00022989"/>
    </source>
</evidence>
<dbReference type="CDD" id="cd06261">
    <property type="entry name" value="TM_PBP2"/>
    <property type="match status" value="1"/>
</dbReference>
<dbReference type="GO" id="GO:0005886">
    <property type="term" value="C:plasma membrane"/>
    <property type="evidence" value="ECO:0007669"/>
    <property type="project" value="UniProtKB-SubCell"/>
</dbReference>
<name>A0A953LIP7_SYMTR</name>
<evidence type="ECO:0000256" key="8">
    <source>
        <dbReference type="ARBA" id="ARBA00023112"/>
    </source>
</evidence>
<dbReference type="NCBIfam" id="NF045470">
    <property type="entry name" value="Opp2B"/>
    <property type="match status" value="1"/>
</dbReference>
<evidence type="ECO:0000256" key="4">
    <source>
        <dbReference type="ARBA" id="ARBA00022596"/>
    </source>
</evidence>
<evidence type="ECO:0000256" key="7">
    <source>
        <dbReference type="ARBA" id="ARBA00023065"/>
    </source>
</evidence>